<comment type="caution">
    <text evidence="2">The sequence shown here is derived from an EMBL/GenBank/DDBJ whole genome shotgun (WGS) entry which is preliminary data.</text>
</comment>
<accession>A0A4Z1JUP8</accession>
<dbReference type="EMBL" id="PQXM01000101">
    <property type="protein sequence ID" value="TGO77571.1"/>
    <property type="molecule type" value="Genomic_DNA"/>
</dbReference>
<keyword evidence="3" id="KW-1185">Reference proteome</keyword>
<keyword evidence="1" id="KW-0175">Coiled coil</keyword>
<reference evidence="2 3" key="1">
    <citation type="submission" date="2017-12" db="EMBL/GenBank/DDBJ databases">
        <title>Comparative genomics of Botrytis spp.</title>
        <authorList>
            <person name="Valero-Jimenez C.A."/>
            <person name="Tapia P."/>
            <person name="Veloso J."/>
            <person name="Silva-Moreno E."/>
            <person name="Staats M."/>
            <person name="Valdes J.H."/>
            <person name="Van Kan J.A.L."/>
        </authorList>
    </citation>
    <scope>NUCLEOTIDE SEQUENCE [LARGE SCALE GENOMIC DNA]</scope>
    <source>
        <strain evidence="2 3">Be9601</strain>
    </source>
</reference>
<proteinExistence type="predicted"/>
<organism evidence="2 3">
    <name type="scientific">Botrytis elliptica</name>
    <dbReference type="NCBI Taxonomy" id="278938"/>
    <lineage>
        <taxon>Eukaryota</taxon>
        <taxon>Fungi</taxon>
        <taxon>Dikarya</taxon>
        <taxon>Ascomycota</taxon>
        <taxon>Pezizomycotina</taxon>
        <taxon>Leotiomycetes</taxon>
        <taxon>Helotiales</taxon>
        <taxon>Sclerotiniaceae</taxon>
        <taxon>Botrytis</taxon>
    </lineage>
</organism>
<evidence type="ECO:0000313" key="3">
    <source>
        <dbReference type="Proteomes" id="UP000297229"/>
    </source>
</evidence>
<name>A0A4Z1JUP8_9HELO</name>
<protein>
    <submittedName>
        <fullName evidence="2">Uncharacterized protein</fullName>
    </submittedName>
</protein>
<dbReference type="Proteomes" id="UP000297229">
    <property type="component" value="Unassembled WGS sequence"/>
</dbReference>
<sequence>MENMESQLPFDDPYLHVRRETEEPTDYDGIRRRPCYFRRLYDGLFPRKTAGKTVTFHNTNDLTQLATEINLLKQKMDSLFQERDQARIQNQAFSQQLENFTRENNELNTRCEKLQHDISVCFNQRKSCEAAAEKTLEDLDSTKSLLQAKEDELHKLEHKYNTVVMDQKSQAQKHQNLLENFEIQKRQNLTLSNELTTSNNQNRLTSNCVDLPQKLEALEEEIEYHKQKAMRFRKMIQKSDAPTEINEIIVCEEFKLLREEIHRIIHSSYTMRRVHPVRRNPTLQIAENYLSNLFSLGLERFELENAVRAFVFGHLDQSLLLKPFFGLEDMDESLDMQLGLRNFETMLNQDHPDKHDEIAEWRTVTMKCAKLLQPVNPSRLPGPCIRVAKELMWLLDPLLKHPQNETDQLMGRWQTLCMNALKFTIKLRYYKDVYRCEVPLPGNVLNDDEIDVQSEVRREDDCKKYAVPNGWTIAYALSGALVRYSAEEPETKVVLVKPWVVTYARPGESK</sequence>
<dbReference type="AlphaFoldDB" id="A0A4Z1JUP8"/>
<dbReference type="OrthoDB" id="5393537at2759"/>
<feature type="coiled-coil region" evidence="1">
    <location>
        <begin position="62"/>
        <end position="184"/>
    </location>
</feature>
<evidence type="ECO:0000256" key="1">
    <source>
        <dbReference type="SAM" id="Coils"/>
    </source>
</evidence>
<gene>
    <name evidence="2" type="ORF">BELL_0101g00160</name>
</gene>
<evidence type="ECO:0000313" key="2">
    <source>
        <dbReference type="EMBL" id="TGO77571.1"/>
    </source>
</evidence>